<accession>A0A7W6G5Q5</accession>
<comment type="caution">
    <text evidence="2">The sequence shown here is derived from an EMBL/GenBank/DDBJ whole genome shotgun (WGS) entry which is preliminary data.</text>
</comment>
<reference evidence="2 3" key="1">
    <citation type="submission" date="2020-08" db="EMBL/GenBank/DDBJ databases">
        <title>Genomic Encyclopedia of Type Strains, Phase IV (KMG-IV): sequencing the most valuable type-strain genomes for metagenomic binning, comparative biology and taxonomic classification.</title>
        <authorList>
            <person name="Goeker M."/>
        </authorList>
    </citation>
    <scope>NUCLEOTIDE SEQUENCE [LARGE SCALE GENOMIC DNA]</scope>
    <source>
        <strain evidence="2 3">DSM 27057</strain>
    </source>
</reference>
<feature type="domain" description="Pyrroloquinoline quinone-dependent pyranose dehydrogenase beta-propeller" evidence="1">
    <location>
        <begin position="164"/>
        <end position="289"/>
    </location>
</feature>
<evidence type="ECO:0000313" key="2">
    <source>
        <dbReference type="EMBL" id="MBB3954478.1"/>
    </source>
</evidence>
<proteinExistence type="predicted"/>
<dbReference type="Gene3D" id="2.120.10.30">
    <property type="entry name" value="TolB, C-terminal domain"/>
    <property type="match status" value="1"/>
</dbReference>
<dbReference type="InterPro" id="IPR011041">
    <property type="entry name" value="Quinoprot_gluc/sorb_DH_b-prop"/>
</dbReference>
<keyword evidence="3" id="KW-1185">Reference proteome</keyword>
<dbReference type="PANTHER" id="PTHR19328:SF55">
    <property type="entry name" value="BLR6566 PROTEIN"/>
    <property type="match status" value="1"/>
</dbReference>
<dbReference type="SUPFAM" id="SSF50952">
    <property type="entry name" value="Soluble quinoprotein glucose dehydrogenase"/>
    <property type="match status" value="1"/>
</dbReference>
<dbReference type="InterPro" id="IPR011042">
    <property type="entry name" value="6-blade_b-propeller_TolB-like"/>
</dbReference>
<gene>
    <name evidence="2" type="ORF">GGR38_001405</name>
</gene>
<evidence type="ECO:0000313" key="3">
    <source>
        <dbReference type="Proteomes" id="UP000548867"/>
    </source>
</evidence>
<sequence length="493" mass="53337">MSPTLRKSLIALGAVVLVGGGGFAYLSHGNVSHLPIEQMEGRKPKLVDPEPESFPTVGLVKSVGWAANEAPTAAQGLSVSRFATGLQHPRTIFTLPNGDVLVAETGAPKDNGPGGITGFFQNIFMGFVGAGDPSPNRIVLLRDSKGTGVADQRFVLREGLSSPSGMAYGDGKLYIANHDAVLAFDYQPGATSLTGTPKKLMDLPPAGNHWMRNLVLSPDGKHLYVAIGSASNIGERGPKAEEGRAAIYEIDTASGHARRYAMGLRNANGMAWNPSTQELWTVVNERDQLGPDLVPDYLTNVPVGSHYGWPWFYWGKNEDNRVYQNTPEFQMPEFLIDYVRKPEYALGPHVAALGLAFVKGGEKMGAHYSNGAFIARHGSWNRKPAAGYDVVFVRFDANGNPQGLPEKVLTGFLKPDGETHGRPTWLNFAQDGALLVSDDTAGIIWRVVAPGAAPVAEIKPVVVKHLPPQKDLNGDPEIQYRLKFKDDQKVREN</sequence>
<organism evidence="2 3">
    <name type="scientific">Novosphingobium sediminicola</name>
    <dbReference type="NCBI Taxonomy" id="563162"/>
    <lineage>
        <taxon>Bacteria</taxon>
        <taxon>Pseudomonadati</taxon>
        <taxon>Pseudomonadota</taxon>
        <taxon>Alphaproteobacteria</taxon>
        <taxon>Sphingomonadales</taxon>
        <taxon>Sphingomonadaceae</taxon>
        <taxon>Novosphingobium</taxon>
    </lineage>
</organism>
<protein>
    <submittedName>
        <fullName evidence="2">Glucose/arabinose dehydrogenase</fullName>
    </submittedName>
</protein>
<dbReference type="EMBL" id="JACIDX010000004">
    <property type="protein sequence ID" value="MBB3954478.1"/>
    <property type="molecule type" value="Genomic_DNA"/>
</dbReference>
<name>A0A7W6G5Q5_9SPHN</name>
<dbReference type="PANTHER" id="PTHR19328">
    <property type="entry name" value="HEDGEHOG-INTERACTING PROTEIN"/>
    <property type="match status" value="1"/>
</dbReference>
<feature type="domain" description="Pyrroloquinoline quinone-dependent pyranose dehydrogenase beta-propeller" evidence="1">
    <location>
        <begin position="340"/>
        <end position="447"/>
    </location>
</feature>
<dbReference type="InterPro" id="IPR054539">
    <property type="entry name" value="Beta-prop_PDH"/>
</dbReference>
<dbReference type="Pfam" id="PF22807">
    <property type="entry name" value="TrAA12"/>
    <property type="match status" value="2"/>
</dbReference>
<dbReference type="AlphaFoldDB" id="A0A7W6G5Q5"/>
<evidence type="ECO:0000259" key="1">
    <source>
        <dbReference type="Pfam" id="PF22807"/>
    </source>
</evidence>
<dbReference type="Proteomes" id="UP000548867">
    <property type="component" value="Unassembled WGS sequence"/>
</dbReference>